<name>A0A392QBF2_9FABA</name>
<dbReference type="SUPFAM" id="SSF54506">
    <property type="entry name" value="Diaminopimelate epimerase-like"/>
    <property type="match status" value="1"/>
</dbReference>
<proteinExistence type="inferred from homology"/>
<comment type="caution">
    <text evidence="3">The sequence shown here is derived from an EMBL/GenBank/DDBJ whole genome shotgun (WGS) entry which is preliminary data.</text>
</comment>
<keyword evidence="2 3" id="KW-0413">Isomerase</keyword>
<dbReference type="EMBL" id="LXQA010126081">
    <property type="protein sequence ID" value="MCI21651.1"/>
    <property type="molecule type" value="Genomic_DNA"/>
</dbReference>
<sequence>FQDPVCGSAHCGLAPYWSKKLGKSDLKAYQASARGGVLNLHVDEQKQRVFLRGKAITVMEGCVLV</sequence>
<evidence type="ECO:0000313" key="3">
    <source>
        <dbReference type="EMBL" id="MCI21651.1"/>
    </source>
</evidence>
<dbReference type="GO" id="GO:0005737">
    <property type="term" value="C:cytoplasm"/>
    <property type="evidence" value="ECO:0007669"/>
    <property type="project" value="TreeGrafter"/>
</dbReference>
<comment type="similarity">
    <text evidence="1">Belongs to the PhzF family.</text>
</comment>
<dbReference type="Pfam" id="PF02567">
    <property type="entry name" value="PhzC-PhzF"/>
    <property type="match status" value="1"/>
</dbReference>
<feature type="non-terminal residue" evidence="3">
    <location>
        <position position="1"/>
    </location>
</feature>
<evidence type="ECO:0000313" key="4">
    <source>
        <dbReference type="Proteomes" id="UP000265520"/>
    </source>
</evidence>
<dbReference type="AlphaFoldDB" id="A0A392QBF2"/>
<dbReference type="Proteomes" id="UP000265520">
    <property type="component" value="Unassembled WGS sequence"/>
</dbReference>
<reference evidence="3 4" key="1">
    <citation type="journal article" date="2018" name="Front. Plant Sci.">
        <title>Red Clover (Trifolium pratense) and Zigzag Clover (T. medium) - A Picture of Genomic Similarities and Differences.</title>
        <authorList>
            <person name="Dluhosova J."/>
            <person name="Istvanek J."/>
            <person name="Nedelnik J."/>
            <person name="Repkova J."/>
        </authorList>
    </citation>
    <scope>NUCLEOTIDE SEQUENCE [LARGE SCALE GENOMIC DNA]</scope>
    <source>
        <strain evidence="4">cv. 10/8</strain>
        <tissue evidence="3">Leaf</tissue>
    </source>
</reference>
<dbReference type="Gene3D" id="3.10.310.10">
    <property type="entry name" value="Diaminopimelate Epimerase, Chain A, domain 1"/>
    <property type="match status" value="1"/>
</dbReference>
<dbReference type="GO" id="GO:0016853">
    <property type="term" value="F:isomerase activity"/>
    <property type="evidence" value="ECO:0007669"/>
    <property type="project" value="UniProtKB-KW"/>
</dbReference>
<accession>A0A392QBF2</accession>
<keyword evidence="4" id="KW-1185">Reference proteome</keyword>
<evidence type="ECO:0000256" key="2">
    <source>
        <dbReference type="ARBA" id="ARBA00023235"/>
    </source>
</evidence>
<dbReference type="InterPro" id="IPR003719">
    <property type="entry name" value="Phenazine_PhzF-like"/>
</dbReference>
<organism evidence="3 4">
    <name type="scientific">Trifolium medium</name>
    <dbReference type="NCBI Taxonomy" id="97028"/>
    <lineage>
        <taxon>Eukaryota</taxon>
        <taxon>Viridiplantae</taxon>
        <taxon>Streptophyta</taxon>
        <taxon>Embryophyta</taxon>
        <taxon>Tracheophyta</taxon>
        <taxon>Spermatophyta</taxon>
        <taxon>Magnoliopsida</taxon>
        <taxon>eudicotyledons</taxon>
        <taxon>Gunneridae</taxon>
        <taxon>Pentapetalae</taxon>
        <taxon>rosids</taxon>
        <taxon>fabids</taxon>
        <taxon>Fabales</taxon>
        <taxon>Fabaceae</taxon>
        <taxon>Papilionoideae</taxon>
        <taxon>50 kb inversion clade</taxon>
        <taxon>NPAAA clade</taxon>
        <taxon>Hologalegina</taxon>
        <taxon>IRL clade</taxon>
        <taxon>Trifolieae</taxon>
        <taxon>Trifolium</taxon>
    </lineage>
</organism>
<dbReference type="PANTHER" id="PTHR13774">
    <property type="entry name" value="PHENAZINE BIOSYNTHESIS PROTEIN"/>
    <property type="match status" value="1"/>
</dbReference>
<evidence type="ECO:0000256" key="1">
    <source>
        <dbReference type="ARBA" id="ARBA00008270"/>
    </source>
</evidence>
<dbReference type="PANTHER" id="PTHR13774:SF17">
    <property type="entry name" value="PHENAZINE BIOSYNTHESIS-LIKE DOMAIN-CONTAINING PROTEIN"/>
    <property type="match status" value="1"/>
</dbReference>
<protein>
    <submittedName>
        <fullName evidence="3">Putative isomerase</fullName>
    </submittedName>
</protein>